<evidence type="ECO:0000256" key="1">
    <source>
        <dbReference type="SAM" id="Phobius"/>
    </source>
</evidence>
<keyword evidence="1" id="KW-1133">Transmembrane helix</keyword>
<keyword evidence="3" id="KW-1185">Reference proteome</keyword>
<reference evidence="2" key="1">
    <citation type="submission" date="2020-07" db="EMBL/GenBank/DDBJ databases">
        <authorList>
            <person name="Nieuwenhuis M."/>
            <person name="Van De Peppel L.J.J."/>
        </authorList>
    </citation>
    <scope>NUCLEOTIDE SEQUENCE</scope>
    <source>
        <strain evidence="2">AP01</strain>
        <tissue evidence="2">Mycelium</tissue>
    </source>
</reference>
<feature type="transmembrane region" description="Helical" evidence="1">
    <location>
        <begin position="56"/>
        <end position="76"/>
    </location>
</feature>
<name>A0A9P7GCU8_9AGAR</name>
<keyword evidence="1" id="KW-0812">Transmembrane</keyword>
<comment type="caution">
    <text evidence="2">The sequence shown here is derived from an EMBL/GenBank/DDBJ whole genome shotgun (WGS) entry which is preliminary data.</text>
</comment>
<gene>
    <name evidence="2" type="ORF">DXG03_007415</name>
</gene>
<reference evidence="2" key="2">
    <citation type="submission" date="2021-10" db="EMBL/GenBank/DDBJ databases">
        <title>Phylogenomics reveals ancestral predisposition of the termite-cultivated fungus Termitomyces towards a domesticated lifestyle.</title>
        <authorList>
            <person name="Auxier B."/>
            <person name="Grum-Grzhimaylo A."/>
            <person name="Cardenas M.E."/>
            <person name="Lodge J.D."/>
            <person name="Laessoe T."/>
            <person name="Pedersen O."/>
            <person name="Smith M.E."/>
            <person name="Kuyper T.W."/>
            <person name="Franco-Molano E.A."/>
            <person name="Baroni T.J."/>
            <person name="Aanen D.K."/>
        </authorList>
    </citation>
    <scope>NUCLEOTIDE SEQUENCE</scope>
    <source>
        <strain evidence="2">AP01</strain>
        <tissue evidence="2">Mycelium</tissue>
    </source>
</reference>
<dbReference type="AlphaFoldDB" id="A0A9P7GCU8"/>
<feature type="transmembrane region" description="Helical" evidence="1">
    <location>
        <begin position="12"/>
        <end position="35"/>
    </location>
</feature>
<proteinExistence type="predicted"/>
<organism evidence="2 3">
    <name type="scientific">Asterophora parasitica</name>
    <dbReference type="NCBI Taxonomy" id="117018"/>
    <lineage>
        <taxon>Eukaryota</taxon>
        <taxon>Fungi</taxon>
        <taxon>Dikarya</taxon>
        <taxon>Basidiomycota</taxon>
        <taxon>Agaricomycotina</taxon>
        <taxon>Agaricomycetes</taxon>
        <taxon>Agaricomycetidae</taxon>
        <taxon>Agaricales</taxon>
        <taxon>Tricholomatineae</taxon>
        <taxon>Lyophyllaceae</taxon>
        <taxon>Asterophora</taxon>
    </lineage>
</organism>
<dbReference type="OrthoDB" id="1699231at2759"/>
<sequence>MVLPFIRWFGMFLLPIVSWAANGFVAIVYFLRFLFKHYFKRPAPPRELAKARAIDLSIQFTLFWIPVLVLLGWWIGKPLSLLFGWLSAHSSTVLKLINA</sequence>
<evidence type="ECO:0000313" key="2">
    <source>
        <dbReference type="EMBL" id="KAG5644950.1"/>
    </source>
</evidence>
<keyword evidence="1" id="KW-0472">Membrane</keyword>
<evidence type="ECO:0000313" key="3">
    <source>
        <dbReference type="Proteomes" id="UP000775547"/>
    </source>
</evidence>
<dbReference type="Proteomes" id="UP000775547">
    <property type="component" value="Unassembled WGS sequence"/>
</dbReference>
<protein>
    <submittedName>
        <fullName evidence="2">Uncharacterized protein</fullName>
    </submittedName>
</protein>
<accession>A0A9P7GCU8</accession>
<dbReference type="EMBL" id="JABCKV010000054">
    <property type="protein sequence ID" value="KAG5644950.1"/>
    <property type="molecule type" value="Genomic_DNA"/>
</dbReference>